<dbReference type="PANTHER" id="PTHR43162:SF1">
    <property type="entry name" value="PRESTALK A DIFFERENTIATION PROTEIN A"/>
    <property type="match status" value="1"/>
</dbReference>
<evidence type="ECO:0000313" key="3">
    <source>
        <dbReference type="Proteomes" id="UP001589733"/>
    </source>
</evidence>
<proteinExistence type="predicted"/>
<dbReference type="GO" id="GO:0003955">
    <property type="term" value="F:NAD(P)H dehydrogenase (quinone) activity"/>
    <property type="evidence" value="ECO:0007669"/>
    <property type="project" value="UniProtKB-EC"/>
</dbReference>
<dbReference type="EMBL" id="JBHLYR010000063">
    <property type="protein sequence ID" value="MFB9994666.1"/>
    <property type="molecule type" value="Genomic_DNA"/>
</dbReference>
<dbReference type="EC" id="1.6.5.2" evidence="2"/>
<gene>
    <name evidence="2" type="ORF">ACFFLM_22145</name>
</gene>
<dbReference type="CDD" id="cd05269">
    <property type="entry name" value="TMR_SDR_a"/>
    <property type="match status" value="1"/>
</dbReference>
<dbReference type="InterPro" id="IPR036291">
    <property type="entry name" value="NAD(P)-bd_dom_sf"/>
</dbReference>
<comment type="caution">
    <text evidence="2">The sequence shown here is derived from an EMBL/GenBank/DDBJ whole genome shotgun (WGS) entry which is preliminary data.</text>
</comment>
<dbReference type="RefSeq" id="WP_380015832.1">
    <property type="nucleotide sequence ID" value="NZ_JBHLYR010000063.1"/>
</dbReference>
<dbReference type="Gene3D" id="3.40.50.720">
    <property type="entry name" value="NAD(P)-binding Rossmann-like Domain"/>
    <property type="match status" value="1"/>
</dbReference>
<dbReference type="Pfam" id="PF05368">
    <property type="entry name" value="NmrA"/>
    <property type="match status" value="1"/>
</dbReference>
<organism evidence="2 3">
    <name type="scientific">Deinococcus oregonensis</name>
    <dbReference type="NCBI Taxonomy" id="1805970"/>
    <lineage>
        <taxon>Bacteria</taxon>
        <taxon>Thermotogati</taxon>
        <taxon>Deinococcota</taxon>
        <taxon>Deinococci</taxon>
        <taxon>Deinococcales</taxon>
        <taxon>Deinococcaceae</taxon>
        <taxon>Deinococcus</taxon>
    </lineage>
</organism>
<evidence type="ECO:0000313" key="2">
    <source>
        <dbReference type="EMBL" id="MFB9994666.1"/>
    </source>
</evidence>
<dbReference type="PANTHER" id="PTHR43162">
    <property type="match status" value="1"/>
</dbReference>
<feature type="domain" description="NmrA-like" evidence="1">
    <location>
        <begin position="17"/>
        <end position="260"/>
    </location>
</feature>
<name>A0ABV6B4I6_9DEIO</name>
<keyword evidence="2" id="KW-0560">Oxidoreductase</keyword>
<dbReference type="SUPFAM" id="SSF51735">
    <property type="entry name" value="NAD(P)-binding Rossmann-fold domains"/>
    <property type="match status" value="1"/>
</dbReference>
<accession>A0ABV6B4I6</accession>
<keyword evidence="3" id="KW-1185">Reference proteome</keyword>
<dbReference type="Gene3D" id="3.90.25.10">
    <property type="entry name" value="UDP-galactose 4-epimerase, domain 1"/>
    <property type="match status" value="1"/>
</dbReference>
<sequence>MMSAPNALTDLQASPLLFVMGATGNMGGEIARQLLTAGARVRVGVRSPERVAESGAFAGADLARFDASDASTLEALDGVQRMFLLWPPGTNVTEDVLPIIAAARKRGVQQIVFLSILGAERVRIVPHRRVEQALEASGLDWVFLRASYFMQNLSGVHRDDLRVRREIFLPAGQGRTSFVDVRDVAAVGAKALMEGHRNCAYNLTGGAALTYGEAADIFSVTLGKRVHYVNPSPIRFVRVARQHGVTLSFALFMLAEYTVAKLGLAAEVSTTVAELLGRPPISLRQFAEDFREVWL</sequence>
<reference evidence="2 3" key="1">
    <citation type="submission" date="2024-09" db="EMBL/GenBank/DDBJ databases">
        <authorList>
            <person name="Sun Q."/>
            <person name="Mori K."/>
        </authorList>
    </citation>
    <scope>NUCLEOTIDE SEQUENCE [LARGE SCALE GENOMIC DNA]</scope>
    <source>
        <strain evidence="2 3">JCM 13503</strain>
    </source>
</reference>
<dbReference type="InterPro" id="IPR051604">
    <property type="entry name" value="Ergot_Alk_Oxidoreductase"/>
</dbReference>
<dbReference type="Proteomes" id="UP001589733">
    <property type="component" value="Unassembled WGS sequence"/>
</dbReference>
<protein>
    <submittedName>
        <fullName evidence="2">SDR family oxidoreductase</fullName>
        <ecNumber evidence="2">1.6.5.2</ecNumber>
    </submittedName>
</protein>
<evidence type="ECO:0000259" key="1">
    <source>
        <dbReference type="Pfam" id="PF05368"/>
    </source>
</evidence>
<dbReference type="InterPro" id="IPR008030">
    <property type="entry name" value="NmrA-like"/>
</dbReference>